<sequence>MVARLVGLADSGRRELSRRGPAAPAAGGPWRCPRSDFTLAGPSISAGDGNDILDRATLDRIRADCLAGADPGQAPQSPAYGDLRGLPPLLLAAGARELLLDDARRLAGLASAAGVSCRLDVYDGMPHAFHATTLPAAATLFRRVAEWTGAESVTPA</sequence>
<dbReference type="SUPFAM" id="SSF53474">
    <property type="entry name" value="alpha/beta-Hydrolases"/>
    <property type="match status" value="1"/>
</dbReference>
<reference evidence="3" key="1">
    <citation type="journal article" date="2019" name="Int. J. Syst. Evol. Microbiol.">
        <title>The Global Catalogue of Microorganisms (GCM) 10K type strain sequencing project: providing services to taxonomists for standard genome sequencing and annotation.</title>
        <authorList>
            <consortium name="The Broad Institute Genomics Platform"/>
            <consortium name="The Broad Institute Genome Sequencing Center for Infectious Disease"/>
            <person name="Wu L."/>
            <person name="Ma J."/>
        </authorList>
    </citation>
    <scope>NUCLEOTIDE SEQUENCE [LARGE SCALE GENOMIC DNA]</scope>
    <source>
        <strain evidence="3">JCM 17326</strain>
    </source>
</reference>
<dbReference type="RefSeq" id="WP_345570712.1">
    <property type="nucleotide sequence ID" value="NZ_BAABDQ010000024.1"/>
</dbReference>
<dbReference type="Pfam" id="PF07859">
    <property type="entry name" value="Abhydrolase_3"/>
    <property type="match status" value="1"/>
</dbReference>
<organism evidence="2 3">
    <name type="scientific">Nonomuraea rosea</name>
    <dbReference type="NCBI Taxonomy" id="638574"/>
    <lineage>
        <taxon>Bacteria</taxon>
        <taxon>Bacillati</taxon>
        <taxon>Actinomycetota</taxon>
        <taxon>Actinomycetes</taxon>
        <taxon>Streptosporangiales</taxon>
        <taxon>Streptosporangiaceae</taxon>
        <taxon>Nonomuraea</taxon>
    </lineage>
</organism>
<evidence type="ECO:0000313" key="2">
    <source>
        <dbReference type="EMBL" id="GAA3587964.1"/>
    </source>
</evidence>
<evidence type="ECO:0000259" key="1">
    <source>
        <dbReference type="Pfam" id="PF07859"/>
    </source>
</evidence>
<protein>
    <recommendedName>
        <fullName evidence="1">Alpha/beta hydrolase fold-3 domain-containing protein</fullName>
    </recommendedName>
</protein>
<name>A0ABP6YRN7_9ACTN</name>
<keyword evidence="3" id="KW-1185">Reference proteome</keyword>
<dbReference type="Proteomes" id="UP001500630">
    <property type="component" value="Unassembled WGS sequence"/>
</dbReference>
<dbReference type="EMBL" id="BAABDQ010000024">
    <property type="protein sequence ID" value="GAA3587964.1"/>
    <property type="molecule type" value="Genomic_DNA"/>
</dbReference>
<comment type="caution">
    <text evidence="2">The sequence shown here is derived from an EMBL/GenBank/DDBJ whole genome shotgun (WGS) entry which is preliminary data.</text>
</comment>
<dbReference type="Gene3D" id="3.40.50.1820">
    <property type="entry name" value="alpha/beta hydrolase"/>
    <property type="match status" value="1"/>
</dbReference>
<gene>
    <name evidence="2" type="ORF">GCM10022419_082820</name>
</gene>
<dbReference type="InterPro" id="IPR013094">
    <property type="entry name" value="AB_hydrolase_3"/>
</dbReference>
<accession>A0ABP6YRN7</accession>
<evidence type="ECO:0000313" key="3">
    <source>
        <dbReference type="Proteomes" id="UP001500630"/>
    </source>
</evidence>
<dbReference type="InterPro" id="IPR029058">
    <property type="entry name" value="AB_hydrolase_fold"/>
</dbReference>
<feature type="domain" description="Alpha/beta hydrolase fold-3" evidence="1">
    <location>
        <begin position="33"/>
        <end position="130"/>
    </location>
</feature>
<proteinExistence type="predicted"/>